<evidence type="ECO:0000259" key="1">
    <source>
        <dbReference type="Pfam" id="PF17906"/>
    </source>
</evidence>
<dbReference type="OMA" id="NCLSHIR"/>
<dbReference type="PANTHER" id="PTHR46060">
    <property type="entry name" value="MARINER MOS1 TRANSPOSASE-LIKE PROTEIN"/>
    <property type="match status" value="1"/>
</dbReference>
<dbReference type="EMBL" id="GL436441">
    <property type="protein sequence ID" value="EFN71997.1"/>
    <property type="molecule type" value="Genomic_DNA"/>
</dbReference>
<dbReference type="AlphaFoldDB" id="E2A3J1"/>
<proteinExistence type="predicted"/>
<dbReference type="PANTHER" id="PTHR46060:SF1">
    <property type="entry name" value="MARINER MOS1 TRANSPOSASE-LIKE PROTEIN"/>
    <property type="match status" value="1"/>
</dbReference>
<feature type="non-terminal residue" evidence="3">
    <location>
        <position position="1"/>
    </location>
</feature>
<organism evidence="4">
    <name type="scientific">Camponotus floridanus</name>
    <name type="common">Florida carpenter ant</name>
    <dbReference type="NCBI Taxonomy" id="104421"/>
    <lineage>
        <taxon>Eukaryota</taxon>
        <taxon>Metazoa</taxon>
        <taxon>Ecdysozoa</taxon>
        <taxon>Arthropoda</taxon>
        <taxon>Hexapoda</taxon>
        <taxon>Insecta</taxon>
        <taxon>Pterygota</taxon>
        <taxon>Neoptera</taxon>
        <taxon>Endopterygota</taxon>
        <taxon>Hymenoptera</taxon>
        <taxon>Apocrita</taxon>
        <taxon>Aculeata</taxon>
        <taxon>Formicoidea</taxon>
        <taxon>Formicidae</taxon>
        <taxon>Formicinae</taxon>
        <taxon>Camponotus</taxon>
    </lineage>
</organism>
<gene>
    <name evidence="2" type="ORF">EAG_01801</name>
    <name evidence="3" type="ORF">EAG_04417</name>
</gene>
<sequence length="52" mass="6271">RTLEQRYAIKFCVKLQKTAKETFDLLTQAFKNDCLSYSQVKKWHKSFKEGRE</sequence>
<accession>E2A3J1</accession>
<protein>
    <submittedName>
        <fullName evidence="3">Uncharacterized protein FLJ37770</fullName>
    </submittedName>
</protein>
<dbReference type="EMBL" id="GL439767">
    <property type="protein sequence ID" value="EFN66791.1"/>
    <property type="molecule type" value="Genomic_DNA"/>
</dbReference>
<dbReference type="Proteomes" id="UP000000311">
    <property type="component" value="Unassembled WGS sequence"/>
</dbReference>
<dbReference type="InterPro" id="IPR052709">
    <property type="entry name" value="Transposase-MT_Hybrid"/>
</dbReference>
<name>E2A3J1_CAMFO</name>
<keyword evidence="4" id="KW-1185">Reference proteome</keyword>
<evidence type="ECO:0000313" key="4">
    <source>
        <dbReference type="Proteomes" id="UP000000311"/>
    </source>
</evidence>
<feature type="domain" description="Mos1 transposase HTH" evidence="1">
    <location>
        <begin position="6"/>
        <end position="50"/>
    </location>
</feature>
<evidence type="ECO:0000313" key="2">
    <source>
        <dbReference type="EMBL" id="EFN66791.1"/>
    </source>
</evidence>
<dbReference type="InterPro" id="IPR041426">
    <property type="entry name" value="Mos1_HTH"/>
</dbReference>
<evidence type="ECO:0000313" key="3">
    <source>
        <dbReference type="EMBL" id="EFN71997.1"/>
    </source>
</evidence>
<dbReference type="Gene3D" id="1.10.10.1450">
    <property type="match status" value="1"/>
</dbReference>
<feature type="non-terminal residue" evidence="3">
    <location>
        <position position="52"/>
    </location>
</feature>
<dbReference type="Pfam" id="PF17906">
    <property type="entry name" value="HTH_48"/>
    <property type="match status" value="1"/>
</dbReference>
<reference evidence="3 4" key="1">
    <citation type="journal article" date="2010" name="Science">
        <title>Genomic comparison of the ants Camponotus floridanus and Harpegnathos saltator.</title>
        <authorList>
            <person name="Bonasio R."/>
            <person name="Zhang G."/>
            <person name="Ye C."/>
            <person name="Mutti N.S."/>
            <person name="Fang X."/>
            <person name="Qin N."/>
            <person name="Donahue G."/>
            <person name="Yang P."/>
            <person name="Li Q."/>
            <person name="Li C."/>
            <person name="Zhang P."/>
            <person name="Huang Z."/>
            <person name="Berger S.L."/>
            <person name="Reinberg D."/>
            <person name="Wang J."/>
            <person name="Liebig J."/>
        </authorList>
    </citation>
    <scope>NUCLEOTIDE SEQUENCE [LARGE SCALE GENOMIC DNA]</scope>
    <source>
        <strain evidence="4">C129</strain>
    </source>
</reference>